<name>A0ABQ8QN51_9AGAR</name>
<dbReference type="EMBL" id="MU790530">
    <property type="protein sequence ID" value="KAJ3999924.1"/>
    <property type="molecule type" value="Genomic_DNA"/>
</dbReference>
<evidence type="ECO:0000313" key="2">
    <source>
        <dbReference type="EMBL" id="KAJ3999924.1"/>
    </source>
</evidence>
<sequence length="120" mass="13230">MDGFPLSLSCTHHARSVSHHPLTLISISFTLCIVALLVLVSLSDLAVPRHNTCPSVYPLSVLPAYPAFIFALLPVYQKNAPVVFTFYPISLVTFELSFEYALTLLSFLHSIHLGHTLHLG</sequence>
<protein>
    <submittedName>
        <fullName evidence="2">Uncharacterized protein</fullName>
    </submittedName>
</protein>
<evidence type="ECO:0000256" key="1">
    <source>
        <dbReference type="SAM" id="Phobius"/>
    </source>
</evidence>
<keyword evidence="3" id="KW-1185">Reference proteome</keyword>
<evidence type="ECO:0000313" key="3">
    <source>
        <dbReference type="Proteomes" id="UP001163828"/>
    </source>
</evidence>
<keyword evidence="1" id="KW-0812">Transmembrane</keyword>
<accession>A0ABQ8QN51</accession>
<keyword evidence="1" id="KW-1133">Transmembrane helix</keyword>
<comment type="caution">
    <text evidence="2">The sequence shown here is derived from an EMBL/GenBank/DDBJ whole genome shotgun (WGS) entry which is preliminary data.</text>
</comment>
<feature type="transmembrane region" description="Helical" evidence="1">
    <location>
        <begin position="55"/>
        <end position="76"/>
    </location>
</feature>
<keyword evidence="1" id="KW-0472">Membrane</keyword>
<feature type="transmembrane region" description="Helical" evidence="1">
    <location>
        <begin position="82"/>
        <end position="108"/>
    </location>
</feature>
<dbReference type="Proteomes" id="UP001163828">
    <property type="component" value="Unassembled WGS sequence"/>
</dbReference>
<feature type="transmembrane region" description="Helical" evidence="1">
    <location>
        <begin position="20"/>
        <end position="43"/>
    </location>
</feature>
<gene>
    <name evidence="2" type="ORF">F5050DRAFT_777372</name>
</gene>
<proteinExistence type="predicted"/>
<organism evidence="2 3">
    <name type="scientific">Lentinula boryana</name>
    <dbReference type="NCBI Taxonomy" id="40481"/>
    <lineage>
        <taxon>Eukaryota</taxon>
        <taxon>Fungi</taxon>
        <taxon>Dikarya</taxon>
        <taxon>Basidiomycota</taxon>
        <taxon>Agaricomycotina</taxon>
        <taxon>Agaricomycetes</taxon>
        <taxon>Agaricomycetidae</taxon>
        <taxon>Agaricales</taxon>
        <taxon>Marasmiineae</taxon>
        <taxon>Omphalotaceae</taxon>
        <taxon>Lentinula</taxon>
    </lineage>
</organism>
<reference evidence="2" key="1">
    <citation type="submission" date="2022-08" db="EMBL/GenBank/DDBJ databases">
        <authorList>
            <consortium name="DOE Joint Genome Institute"/>
            <person name="Min B."/>
            <person name="Riley R."/>
            <person name="Sierra-Patev S."/>
            <person name="Naranjo-Ortiz M."/>
            <person name="Looney B."/>
            <person name="Konkel Z."/>
            <person name="Slot J.C."/>
            <person name="Sakamoto Y."/>
            <person name="Steenwyk J.L."/>
            <person name="Rokas A."/>
            <person name="Carro J."/>
            <person name="Camarero S."/>
            <person name="Ferreira P."/>
            <person name="Molpeceres G."/>
            <person name="Ruiz-Duenas F.J."/>
            <person name="Serrano A."/>
            <person name="Henrissat B."/>
            <person name="Drula E."/>
            <person name="Hughes K.W."/>
            <person name="Mata J.L."/>
            <person name="Ishikawa N.K."/>
            <person name="Vargas-Isla R."/>
            <person name="Ushijima S."/>
            <person name="Smith C.A."/>
            <person name="Ahrendt S."/>
            <person name="Andreopoulos W."/>
            <person name="He G."/>
            <person name="Labutti K."/>
            <person name="Lipzen A."/>
            <person name="Ng V."/>
            <person name="Sandor L."/>
            <person name="Barry K."/>
            <person name="Martinez A.T."/>
            <person name="Xiao Y."/>
            <person name="Gibbons J.G."/>
            <person name="Terashima K."/>
            <person name="Hibbett D.S."/>
            <person name="Grigoriev I.V."/>
        </authorList>
    </citation>
    <scope>NUCLEOTIDE SEQUENCE</scope>
    <source>
        <strain evidence="2">TFB10827</strain>
    </source>
</reference>